<dbReference type="AlphaFoldDB" id="A0A6H1ZJ52"/>
<dbReference type="EMBL" id="MT144065">
    <property type="protein sequence ID" value="QJA47953.1"/>
    <property type="molecule type" value="Genomic_DNA"/>
</dbReference>
<proteinExistence type="predicted"/>
<dbReference type="InterPro" id="IPR006640">
    <property type="entry name" value="SprT-like_domain"/>
</dbReference>
<accession>A0A6H1ZJ52</accession>
<dbReference type="Pfam" id="PF10263">
    <property type="entry name" value="SprT-like"/>
    <property type="match status" value="1"/>
</dbReference>
<reference evidence="2" key="1">
    <citation type="submission" date="2020-03" db="EMBL/GenBank/DDBJ databases">
        <title>The deep terrestrial virosphere.</title>
        <authorList>
            <person name="Holmfeldt K."/>
            <person name="Nilsson E."/>
            <person name="Simone D."/>
            <person name="Lopez-Fernandez M."/>
            <person name="Wu X."/>
            <person name="de Brujin I."/>
            <person name="Lundin D."/>
            <person name="Andersson A."/>
            <person name="Bertilsson S."/>
            <person name="Dopson M."/>
        </authorList>
    </citation>
    <scope>NUCLEOTIDE SEQUENCE</scope>
    <source>
        <strain evidence="2">TM448A00780</strain>
    </source>
</reference>
<gene>
    <name evidence="2" type="ORF">TM448A00780_0004</name>
</gene>
<evidence type="ECO:0000313" key="2">
    <source>
        <dbReference type="EMBL" id="QJA47953.1"/>
    </source>
</evidence>
<protein>
    <recommendedName>
        <fullName evidence="1">SprT-like domain-containing protein</fullName>
    </recommendedName>
</protein>
<sequence length="146" mass="17093">MGKLETYQNYANRCANKIEVQYPVLRWSDGKCSCKRDLAHCHVRDSKFPKGTICLNKSYFAKASIKEWHHTIAHEVAHLAVKSTHRTPTFDRQMVKLGVATRAERLNARSAKKGHHHIWINYIRVNHLDEEQERWLQCQVCGKKKQ</sequence>
<feature type="domain" description="SprT-like" evidence="1">
    <location>
        <begin position="7"/>
        <end position="100"/>
    </location>
</feature>
<organism evidence="2">
    <name type="scientific">viral metagenome</name>
    <dbReference type="NCBI Taxonomy" id="1070528"/>
    <lineage>
        <taxon>unclassified sequences</taxon>
        <taxon>metagenomes</taxon>
        <taxon>organismal metagenomes</taxon>
    </lineage>
</organism>
<evidence type="ECO:0000259" key="1">
    <source>
        <dbReference type="Pfam" id="PF10263"/>
    </source>
</evidence>
<name>A0A6H1ZJ52_9ZZZZ</name>